<comment type="cofactor">
    <cofactor evidence="15 18">
        <name>Zn(2+)</name>
        <dbReference type="ChEBI" id="CHEBI:29105"/>
    </cofactor>
    <text evidence="15 18">Binds 1 zinc ion.</text>
</comment>
<dbReference type="EC" id="3.5.4.26" evidence="15"/>
<evidence type="ECO:0000259" key="19">
    <source>
        <dbReference type="PROSITE" id="PS51747"/>
    </source>
</evidence>
<keyword evidence="6 15" id="KW-0686">Riboflavin biosynthesis</keyword>
<dbReference type="STRING" id="1464122.SAMN05421737_109108"/>
<evidence type="ECO:0000313" key="21">
    <source>
        <dbReference type="Proteomes" id="UP000242662"/>
    </source>
</evidence>
<comment type="pathway">
    <text evidence="3 15">Cofactor biosynthesis; riboflavin biosynthesis; 5-amino-6-(D-ribitylamino)uracil from GTP: step 3/4.</text>
</comment>
<evidence type="ECO:0000256" key="3">
    <source>
        <dbReference type="ARBA" id="ARBA00004910"/>
    </source>
</evidence>
<feature type="binding site" evidence="17">
    <location>
        <position position="206"/>
    </location>
    <ligand>
        <name>substrate</name>
    </ligand>
</feature>
<dbReference type="Proteomes" id="UP000242662">
    <property type="component" value="Unassembled WGS sequence"/>
</dbReference>
<feature type="binding site" evidence="17">
    <location>
        <position position="223"/>
    </location>
    <ligand>
        <name>NADP(+)</name>
        <dbReference type="ChEBI" id="CHEBI:58349"/>
    </ligand>
</feature>
<organism evidence="20 21">
    <name type="scientific">Shouchella lonarensis</name>
    <dbReference type="NCBI Taxonomy" id="1464122"/>
    <lineage>
        <taxon>Bacteria</taxon>
        <taxon>Bacillati</taxon>
        <taxon>Bacillota</taxon>
        <taxon>Bacilli</taxon>
        <taxon>Bacillales</taxon>
        <taxon>Bacillaceae</taxon>
        <taxon>Shouchella</taxon>
    </lineage>
</organism>
<keyword evidence="7 15" id="KW-0479">Metal-binding</keyword>
<evidence type="ECO:0000256" key="17">
    <source>
        <dbReference type="PIRSR" id="PIRSR006769-2"/>
    </source>
</evidence>
<comment type="catalytic activity">
    <reaction evidence="13 15">
        <text>5-amino-6-(5-phospho-D-ribitylamino)uracil + NADP(+) = 5-amino-6-(5-phospho-D-ribosylamino)uracil + NADPH + H(+)</text>
        <dbReference type="Rhea" id="RHEA:17845"/>
        <dbReference type="ChEBI" id="CHEBI:15378"/>
        <dbReference type="ChEBI" id="CHEBI:57783"/>
        <dbReference type="ChEBI" id="CHEBI:58349"/>
        <dbReference type="ChEBI" id="CHEBI:58421"/>
        <dbReference type="ChEBI" id="CHEBI:58453"/>
        <dbReference type="EC" id="1.1.1.193"/>
    </reaction>
</comment>
<feature type="binding site" evidence="18">
    <location>
        <position position="52"/>
    </location>
    <ligand>
        <name>Zn(2+)</name>
        <dbReference type="ChEBI" id="CHEBI:29105"/>
        <note>catalytic</note>
    </ligand>
</feature>
<protein>
    <recommendedName>
        <fullName evidence="15">Riboflavin biosynthesis protein RibD</fullName>
    </recommendedName>
    <domain>
        <recommendedName>
            <fullName evidence="15">Diaminohydroxyphosphoribosylaminopyrimidine deaminase</fullName>
            <shortName evidence="15">DRAP deaminase</shortName>
            <ecNumber evidence="15">3.5.4.26</ecNumber>
        </recommendedName>
        <alternativeName>
            <fullName evidence="15">Riboflavin-specific deaminase</fullName>
        </alternativeName>
    </domain>
    <domain>
        <recommendedName>
            <fullName evidence="15">5-amino-6-(5-phosphoribosylamino)uracil reductase</fullName>
            <ecNumber evidence="15">1.1.1.193</ecNumber>
        </recommendedName>
        <alternativeName>
            <fullName evidence="15">HTP reductase</fullName>
        </alternativeName>
    </domain>
</protein>
<dbReference type="EC" id="1.1.1.193" evidence="15"/>
<evidence type="ECO:0000256" key="2">
    <source>
        <dbReference type="ARBA" id="ARBA00004882"/>
    </source>
</evidence>
<keyword evidence="9 15" id="KW-0862">Zinc</keyword>
<evidence type="ECO:0000256" key="14">
    <source>
        <dbReference type="ARBA" id="ARBA00049886"/>
    </source>
</evidence>
<feature type="binding site" evidence="17">
    <location>
        <position position="198"/>
    </location>
    <ligand>
        <name>NADP(+)</name>
        <dbReference type="ChEBI" id="CHEBI:58349"/>
    </ligand>
</feature>
<feature type="binding site" evidence="17">
    <location>
        <position position="172"/>
    </location>
    <ligand>
        <name>NADP(+)</name>
        <dbReference type="ChEBI" id="CHEBI:58349"/>
    </ligand>
</feature>
<feature type="binding site" evidence="17">
    <location>
        <position position="170"/>
    </location>
    <ligand>
        <name>substrate</name>
    </ligand>
</feature>
<reference evidence="21" key="1">
    <citation type="submission" date="2016-09" db="EMBL/GenBank/DDBJ databases">
        <authorList>
            <person name="Varghese N."/>
            <person name="Submissions S."/>
        </authorList>
    </citation>
    <scope>NUCLEOTIDE SEQUENCE [LARGE SCALE GENOMIC DNA]</scope>
    <source>
        <strain evidence="21">25nlg</strain>
    </source>
</reference>
<feature type="binding site" evidence="17">
    <location>
        <position position="209"/>
    </location>
    <ligand>
        <name>substrate</name>
    </ligand>
</feature>
<evidence type="ECO:0000256" key="5">
    <source>
        <dbReference type="ARBA" id="ARBA00007417"/>
    </source>
</evidence>
<dbReference type="FunFam" id="3.40.140.10:FF:000025">
    <property type="entry name" value="Riboflavin biosynthesis protein RibD"/>
    <property type="match status" value="1"/>
</dbReference>
<dbReference type="CDD" id="cd01284">
    <property type="entry name" value="Riboflavin_deaminase-reductase"/>
    <property type="match status" value="1"/>
</dbReference>
<dbReference type="Pfam" id="PF01872">
    <property type="entry name" value="RibD_C"/>
    <property type="match status" value="1"/>
</dbReference>
<dbReference type="GO" id="GO:0009231">
    <property type="term" value="P:riboflavin biosynthetic process"/>
    <property type="evidence" value="ECO:0007669"/>
    <property type="project" value="UniProtKB-UniPathway"/>
</dbReference>
<dbReference type="SUPFAM" id="SSF53927">
    <property type="entry name" value="Cytidine deaminase-like"/>
    <property type="match status" value="1"/>
</dbReference>
<sequence>MTTTDEQYMQLALTNARAAKGQTAPNPLVGAVIVNHNEIVGIGAHLKAGEAHAEIHALRMAGEKARGSTVYVTLEPCAHTGKTGPCAQALIDANVKKVFVATRDPNRLVAGKGIHMLEQAGIEVNVGLCEQEAQQLNEVFNYAIVKHMPFVTLKAAMTLDGKISAYTADSQWITSEAARKDVHHLRHEHQAIAVGVGTVLKDNPSLTARIENGRHPLRIIVDSRLRTPLDAHVVCDGTAETWIFTASECDHKKKLALAAKKGVRIFHTTGGSEVNLRDMLHTLYESGITSLLLEAGGTLNAAFLNDSLVQKLIVYVAPKLIGGKNAPTFFEGAGLSAMSNAHALDMTAFEQIGPDLKITCYPT</sequence>
<comment type="similarity">
    <text evidence="5 15">In the C-terminal section; belongs to the HTP reductase family.</text>
</comment>
<evidence type="ECO:0000256" key="11">
    <source>
        <dbReference type="ARBA" id="ARBA00023002"/>
    </source>
</evidence>
<feature type="binding site" evidence="17">
    <location>
        <position position="294"/>
    </location>
    <ligand>
        <name>substrate</name>
    </ligand>
</feature>
<feature type="binding site" evidence="17">
    <location>
        <position position="202"/>
    </location>
    <ligand>
        <name>NADP(+)</name>
        <dbReference type="ChEBI" id="CHEBI:58349"/>
    </ligand>
</feature>
<evidence type="ECO:0000256" key="4">
    <source>
        <dbReference type="ARBA" id="ARBA00005259"/>
    </source>
</evidence>
<feature type="binding site" evidence="17">
    <location>
        <position position="156"/>
    </location>
    <ligand>
        <name>NADP(+)</name>
        <dbReference type="ChEBI" id="CHEBI:58349"/>
    </ligand>
</feature>
<dbReference type="AlphaFoldDB" id="A0A1G6M6I8"/>
<dbReference type="InterPro" id="IPR004794">
    <property type="entry name" value="Eubact_RibD"/>
</dbReference>
<dbReference type="GO" id="GO:0008835">
    <property type="term" value="F:diaminohydroxyphosphoribosylaminopyrimidine deaminase activity"/>
    <property type="evidence" value="ECO:0007669"/>
    <property type="project" value="UniProtKB-EC"/>
</dbReference>
<keyword evidence="12" id="KW-0511">Multifunctional enzyme</keyword>
<dbReference type="InterPro" id="IPR024072">
    <property type="entry name" value="DHFR-like_dom_sf"/>
</dbReference>
<dbReference type="NCBIfam" id="TIGR00326">
    <property type="entry name" value="eubact_ribD"/>
    <property type="match status" value="1"/>
</dbReference>
<evidence type="ECO:0000256" key="6">
    <source>
        <dbReference type="ARBA" id="ARBA00022619"/>
    </source>
</evidence>
<dbReference type="InterPro" id="IPR016192">
    <property type="entry name" value="APOBEC/CMP_deaminase_Zn-bd"/>
</dbReference>
<evidence type="ECO:0000256" key="1">
    <source>
        <dbReference type="ARBA" id="ARBA00002151"/>
    </source>
</evidence>
<dbReference type="InterPro" id="IPR050765">
    <property type="entry name" value="Riboflavin_Biosynth_HTPR"/>
</dbReference>
<comment type="pathway">
    <text evidence="2 15">Cofactor biosynthesis; riboflavin biosynthesis; 5-amino-6-(D-ribitylamino)uracil from GTP: step 2/4.</text>
</comment>
<dbReference type="Pfam" id="PF00383">
    <property type="entry name" value="dCMP_cyt_deam_1"/>
    <property type="match status" value="1"/>
</dbReference>
<evidence type="ECO:0000256" key="8">
    <source>
        <dbReference type="ARBA" id="ARBA00022801"/>
    </source>
</evidence>
<dbReference type="GO" id="GO:0050661">
    <property type="term" value="F:NADP binding"/>
    <property type="evidence" value="ECO:0007669"/>
    <property type="project" value="InterPro"/>
</dbReference>
<dbReference type="SUPFAM" id="SSF53597">
    <property type="entry name" value="Dihydrofolate reductase-like"/>
    <property type="match status" value="1"/>
</dbReference>
<keyword evidence="10 15" id="KW-0521">NADP</keyword>
<dbReference type="RefSeq" id="WP_245701225.1">
    <property type="nucleotide sequence ID" value="NZ_FMYM01000009.1"/>
</dbReference>
<accession>A0A1G6M6I8</accession>
<dbReference type="PIRSF" id="PIRSF006769">
    <property type="entry name" value="RibD"/>
    <property type="match status" value="1"/>
</dbReference>
<dbReference type="PANTHER" id="PTHR38011">
    <property type="entry name" value="DIHYDROFOLATE REDUCTASE FAMILY PROTEIN (AFU_ORTHOLOGUE AFUA_8G06820)"/>
    <property type="match status" value="1"/>
</dbReference>
<dbReference type="Gene3D" id="3.40.430.10">
    <property type="entry name" value="Dihydrofolate Reductase, subunit A"/>
    <property type="match status" value="1"/>
</dbReference>
<comment type="function">
    <text evidence="1 15">Converts 2,5-diamino-6-(ribosylamino)-4(3h)-pyrimidinone 5'-phosphate into 5-amino-6-(ribosylamino)-2,4(1h,3h)-pyrimidinedione 5'-phosphate.</text>
</comment>
<dbReference type="EMBL" id="FMYM01000009">
    <property type="protein sequence ID" value="SDC51172.1"/>
    <property type="molecule type" value="Genomic_DNA"/>
</dbReference>
<evidence type="ECO:0000256" key="7">
    <source>
        <dbReference type="ARBA" id="ARBA00022723"/>
    </source>
</evidence>
<evidence type="ECO:0000313" key="20">
    <source>
        <dbReference type="EMBL" id="SDC51172.1"/>
    </source>
</evidence>
<dbReference type="InterPro" id="IPR016193">
    <property type="entry name" value="Cytidine_deaminase-like"/>
</dbReference>
<dbReference type="InterPro" id="IPR002734">
    <property type="entry name" value="RibDG_C"/>
</dbReference>
<gene>
    <name evidence="20" type="ORF">SAMN05421737_109108</name>
</gene>
<dbReference type="PROSITE" id="PS00903">
    <property type="entry name" value="CYT_DCMP_DEAMINASES_1"/>
    <property type="match status" value="1"/>
</dbReference>
<dbReference type="InterPro" id="IPR002125">
    <property type="entry name" value="CMP_dCMP_dom"/>
</dbReference>
<evidence type="ECO:0000256" key="12">
    <source>
        <dbReference type="ARBA" id="ARBA00023268"/>
    </source>
</evidence>
<dbReference type="PROSITE" id="PS51747">
    <property type="entry name" value="CYT_DCMP_DEAMINASES_2"/>
    <property type="match status" value="1"/>
</dbReference>
<feature type="binding site" evidence="18">
    <location>
        <position position="77"/>
    </location>
    <ligand>
        <name>Zn(2+)</name>
        <dbReference type="ChEBI" id="CHEBI:29105"/>
        <note>catalytic</note>
    </ligand>
</feature>
<evidence type="ECO:0000256" key="18">
    <source>
        <dbReference type="PIRSR" id="PIRSR006769-3"/>
    </source>
</evidence>
<keyword evidence="11 15" id="KW-0560">Oxidoreductase</keyword>
<evidence type="ECO:0000256" key="9">
    <source>
        <dbReference type="ARBA" id="ARBA00022833"/>
    </source>
</evidence>
<dbReference type="GO" id="GO:0008270">
    <property type="term" value="F:zinc ion binding"/>
    <property type="evidence" value="ECO:0007669"/>
    <property type="project" value="InterPro"/>
</dbReference>
<proteinExistence type="inferred from homology"/>
<dbReference type="GO" id="GO:0008703">
    <property type="term" value="F:5-amino-6-(5-phosphoribosylamino)uracil reductase activity"/>
    <property type="evidence" value="ECO:0007669"/>
    <property type="project" value="UniProtKB-EC"/>
</dbReference>
<dbReference type="Gene3D" id="3.40.140.10">
    <property type="entry name" value="Cytidine Deaminase, domain 2"/>
    <property type="match status" value="1"/>
</dbReference>
<feature type="binding site" evidence="18">
    <location>
        <position position="86"/>
    </location>
    <ligand>
        <name>Zn(2+)</name>
        <dbReference type="ChEBI" id="CHEBI:29105"/>
        <note>catalytic</note>
    </ligand>
</feature>
<keyword evidence="21" id="KW-1185">Reference proteome</keyword>
<comment type="catalytic activity">
    <reaction evidence="14 15">
        <text>2,5-diamino-6-hydroxy-4-(5-phosphoribosylamino)-pyrimidine + H2O + H(+) = 5-amino-6-(5-phospho-D-ribosylamino)uracil + NH4(+)</text>
        <dbReference type="Rhea" id="RHEA:21868"/>
        <dbReference type="ChEBI" id="CHEBI:15377"/>
        <dbReference type="ChEBI" id="CHEBI:15378"/>
        <dbReference type="ChEBI" id="CHEBI:28938"/>
        <dbReference type="ChEBI" id="CHEBI:58453"/>
        <dbReference type="ChEBI" id="CHEBI:58614"/>
        <dbReference type="EC" id="3.5.4.26"/>
    </reaction>
</comment>
<keyword evidence="8 15" id="KW-0378">Hydrolase</keyword>
<evidence type="ECO:0000256" key="15">
    <source>
        <dbReference type="PIRNR" id="PIRNR006769"/>
    </source>
</evidence>
<feature type="active site" description="Proton donor" evidence="16">
    <location>
        <position position="54"/>
    </location>
</feature>
<feature type="domain" description="CMP/dCMP-type deaminase" evidence="19">
    <location>
        <begin position="3"/>
        <end position="125"/>
    </location>
</feature>
<dbReference type="NCBIfam" id="TIGR00227">
    <property type="entry name" value="ribD_Cterm"/>
    <property type="match status" value="1"/>
</dbReference>
<evidence type="ECO:0000256" key="13">
    <source>
        <dbReference type="ARBA" id="ARBA00049861"/>
    </source>
</evidence>
<evidence type="ECO:0000256" key="16">
    <source>
        <dbReference type="PIRSR" id="PIRSR006769-1"/>
    </source>
</evidence>
<comment type="similarity">
    <text evidence="4 15">In the N-terminal section; belongs to the cytidine and deoxycytidylate deaminase family.</text>
</comment>
<feature type="binding site" evidence="17">
    <location>
        <begin position="296"/>
        <end position="302"/>
    </location>
    <ligand>
        <name>NADP(+)</name>
        <dbReference type="ChEBI" id="CHEBI:58349"/>
    </ligand>
</feature>
<evidence type="ECO:0000256" key="10">
    <source>
        <dbReference type="ARBA" id="ARBA00022857"/>
    </source>
</evidence>
<dbReference type="PANTHER" id="PTHR38011:SF7">
    <property type="entry name" value="2,5-DIAMINO-6-RIBOSYLAMINO-4(3H)-PYRIMIDINONE 5'-PHOSPHATE REDUCTASE"/>
    <property type="match status" value="1"/>
</dbReference>
<dbReference type="InterPro" id="IPR011549">
    <property type="entry name" value="RibD_C"/>
</dbReference>
<name>A0A1G6M6I8_9BACI</name>
<feature type="binding site" evidence="17">
    <location>
        <position position="186"/>
    </location>
    <ligand>
        <name>substrate</name>
    </ligand>
</feature>
<dbReference type="UniPathway" id="UPA00275">
    <property type="reaction ID" value="UER00401"/>
</dbReference>